<dbReference type="SUPFAM" id="SSF51735">
    <property type="entry name" value="NAD(P)-binding Rossmann-fold domains"/>
    <property type="match status" value="1"/>
</dbReference>
<dbReference type="InterPro" id="IPR013149">
    <property type="entry name" value="ADH-like_C"/>
</dbReference>
<dbReference type="Gene3D" id="3.90.180.10">
    <property type="entry name" value="Medium-chain alcohol dehydrogenases, catalytic domain"/>
    <property type="match status" value="1"/>
</dbReference>
<organism evidence="2 3">
    <name type="scientific">Xylaria flabelliformis</name>
    <dbReference type="NCBI Taxonomy" id="2512241"/>
    <lineage>
        <taxon>Eukaryota</taxon>
        <taxon>Fungi</taxon>
        <taxon>Dikarya</taxon>
        <taxon>Ascomycota</taxon>
        <taxon>Pezizomycotina</taxon>
        <taxon>Sordariomycetes</taxon>
        <taxon>Xylariomycetidae</taxon>
        <taxon>Xylariales</taxon>
        <taxon>Xylariaceae</taxon>
        <taxon>Xylaria</taxon>
    </lineage>
</organism>
<dbReference type="CDD" id="cd08241">
    <property type="entry name" value="QOR1"/>
    <property type="match status" value="1"/>
</dbReference>
<dbReference type="GO" id="GO:0008270">
    <property type="term" value="F:zinc ion binding"/>
    <property type="evidence" value="ECO:0007669"/>
    <property type="project" value="InterPro"/>
</dbReference>
<dbReference type="InterPro" id="IPR020843">
    <property type="entry name" value="ER"/>
</dbReference>
<feature type="domain" description="Enoyl reductase (ER)" evidence="1">
    <location>
        <begin position="12"/>
        <end position="343"/>
    </location>
</feature>
<dbReference type="Pfam" id="PF08240">
    <property type="entry name" value="ADH_N"/>
    <property type="match status" value="1"/>
</dbReference>
<dbReference type="PANTHER" id="PTHR43677">
    <property type="entry name" value="SHORT-CHAIN DEHYDROGENASE/REDUCTASE"/>
    <property type="match status" value="1"/>
</dbReference>
<dbReference type="PROSITE" id="PS01162">
    <property type="entry name" value="QOR_ZETA_CRYSTAL"/>
    <property type="match status" value="1"/>
</dbReference>
<dbReference type="GO" id="GO:0016491">
    <property type="term" value="F:oxidoreductase activity"/>
    <property type="evidence" value="ECO:0007669"/>
    <property type="project" value="InterPro"/>
</dbReference>
<evidence type="ECO:0000313" key="3">
    <source>
        <dbReference type="Proteomes" id="UP000319160"/>
    </source>
</evidence>
<accession>A0A553HUG5</accession>
<evidence type="ECO:0000313" key="2">
    <source>
        <dbReference type="EMBL" id="TRX91588.1"/>
    </source>
</evidence>
<protein>
    <recommendedName>
        <fullName evidence="1">Enoyl reductase (ER) domain-containing protein</fullName>
    </recommendedName>
</protein>
<evidence type="ECO:0000259" key="1">
    <source>
        <dbReference type="SMART" id="SM00829"/>
    </source>
</evidence>
<dbReference type="GO" id="GO:0005739">
    <property type="term" value="C:mitochondrion"/>
    <property type="evidence" value="ECO:0007669"/>
    <property type="project" value="TreeGrafter"/>
</dbReference>
<dbReference type="EMBL" id="VFLP01000044">
    <property type="protein sequence ID" value="TRX91588.1"/>
    <property type="molecule type" value="Genomic_DNA"/>
</dbReference>
<reference evidence="3" key="1">
    <citation type="submission" date="2019-06" db="EMBL/GenBank/DDBJ databases">
        <title>Draft genome sequence of the griseofulvin-producing fungus Xylaria cubensis strain G536.</title>
        <authorList>
            <person name="Mead M.E."/>
            <person name="Raja H.A."/>
            <person name="Steenwyk J.L."/>
            <person name="Knowles S.L."/>
            <person name="Oberlies N.H."/>
            <person name="Rokas A."/>
        </authorList>
    </citation>
    <scope>NUCLEOTIDE SEQUENCE [LARGE SCALE GENOMIC DNA]</scope>
    <source>
        <strain evidence="3">G536</strain>
    </source>
</reference>
<sequence length="359" mass="38820">MMKAVVIDHFVDSYNEIRVSNIPIPEPRDDEILIQVKAAGVNFVDTLYARGKHQNNQQHIKPPFTLGLEFSGIVLSSPQNSPFPPGSHVFGSHSGCYAEYIVIPTSSSSSSSSSPSSSSSVHLIPPNWTFASAASIAATLPVSHGALLNTGNLLAGETVLIHAAAGGLGLAAVQVAKATRCKVIGTAGTDEKCGIALRYGADACINYRTETAWWERVLEITNGKGVDIVFDTVGLVNLSLKCLSHRGRILVVGFAGREGGNDMEHVKMNRVLLKQAQILGYRYGETSRRYAEETKQIWRDVYQMIEGGAFKPTLFGKRYIGLESVPEALTDVASRKVWGKAVIQVDTSPGDEPPVRERL</sequence>
<dbReference type="STRING" id="2512241.A0A553HUG5"/>
<dbReference type="Proteomes" id="UP000319160">
    <property type="component" value="Unassembled WGS sequence"/>
</dbReference>
<dbReference type="InterPro" id="IPR013154">
    <property type="entry name" value="ADH-like_N"/>
</dbReference>
<dbReference type="AlphaFoldDB" id="A0A553HUG5"/>
<proteinExistence type="predicted"/>
<gene>
    <name evidence="2" type="ORF">FHL15_007593</name>
</gene>
<dbReference type="Gene3D" id="3.40.50.720">
    <property type="entry name" value="NAD(P)-binding Rossmann-like Domain"/>
    <property type="match status" value="1"/>
</dbReference>
<comment type="caution">
    <text evidence="2">The sequence shown here is derived from an EMBL/GenBank/DDBJ whole genome shotgun (WGS) entry which is preliminary data.</text>
</comment>
<dbReference type="InterPro" id="IPR051397">
    <property type="entry name" value="Zn-ADH-like_protein"/>
</dbReference>
<keyword evidence="3" id="KW-1185">Reference proteome</keyword>
<dbReference type="SUPFAM" id="SSF50129">
    <property type="entry name" value="GroES-like"/>
    <property type="match status" value="1"/>
</dbReference>
<dbReference type="InterPro" id="IPR036291">
    <property type="entry name" value="NAD(P)-bd_dom_sf"/>
</dbReference>
<dbReference type="InterPro" id="IPR011032">
    <property type="entry name" value="GroES-like_sf"/>
</dbReference>
<dbReference type="PANTHER" id="PTHR43677:SF4">
    <property type="entry name" value="QUINONE OXIDOREDUCTASE-LIKE PROTEIN 2"/>
    <property type="match status" value="1"/>
</dbReference>
<dbReference type="SMART" id="SM00829">
    <property type="entry name" value="PKS_ER"/>
    <property type="match status" value="1"/>
</dbReference>
<name>A0A553HUG5_9PEZI</name>
<dbReference type="OrthoDB" id="10257049at2759"/>
<dbReference type="InterPro" id="IPR002364">
    <property type="entry name" value="Quin_OxRdtase/zeta-crystal_CS"/>
</dbReference>
<dbReference type="Pfam" id="PF00107">
    <property type="entry name" value="ADH_zinc_N"/>
    <property type="match status" value="1"/>
</dbReference>